<keyword evidence="2" id="KW-1185">Reference proteome</keyword>
<proteinExistence type="predicted"/>
<comment type="caution">
    <text evidence="1">The sequence shown here is derived from an EMBL/GenBank/DDBJ whole genome shotgun (WGS) entry which is preliminary data.</text>
</comment>
<reference evidence="1 2" key="1">
    <citation type="journal article" date="2022" name="Hortic Res">
        <title>A haplotype resolved chromosomal level avocado genome allows analysis of novel avocado genes.</title>
        <authorList>
            <person name="Nath O."/>
            <person name="Fletcher S.J."/>
            <person name="Hayward A."/>
            <person name="Shaw L.M."/>
            <person name="Masouleh A.K."/>
            <person name="Furtado A."/>
            <person name="Henry R.J."/>
            <person name="Mitter N."/>
        </authorList>
    </citation>
    <scope>NUCLEOTIDE SEQUENCE [LARGE SCALE GENOMIC DNA]</scope>
    <source>
        <strain evidence="2">cv. Hass</strain>
    </source>
</reference>
<evidence type="ECO:0000313" key="1">
    <source>
        <dbReference type="EMBL" id="KAJ8619087.1"/>
    </source>
</evidence>
<sequence length="390" mass="42489">MLQMSISPSLLFLLLQLLLANAQPSAGSAPSRHDPRRFTASMAIILVILVSSFFLMAFFSVYLRLCAANTRSAGSLRRSRTRSAAPLGVERAVIDAFPLFQYSAVKGLKLGSEALECAVCLNEFEDEDNLRLLPICSHVFHPACIDTWLSSHVTCPVCRSNLLTPAPGTNAPLSEPDTAAAEGESRDEMPLRHVAVDVAEEPSQDPEPDVANPDHAPLPKPTRSKSAKRPFRFPRSHTTGHWLLPPGEDVERFTLRLPEHVRKEIVDGNLNRSASCAAFRSGGRSVSGGSGQPRVEKIEEESGGRGRFQWRFNLSARSDRWAFLTPPLFFSRTFSVRSQRRGDGEQTPKRKGVMTSANPPLDCLAAKTEAGKQAAGSGSGSDPVFTVSVE</sequence>
<accession>A0ACC2KDL4</accession>
<name>A0ACC2KDL4_PERAE</name>
<dbReference type="EMBL" id="CM056812">
    <property type="protein sequence ID" value="KAJ8619087.1"/>
    <property type="molecule type" value="Genomic_DNA"/>
</dbReference>
<protein>
    <submittedName>
        <fullName evidence="1">Uncharacterized protein</fullName>
    </submittedName>
</protein>
<dbReference type="Proteomes" id="UP001234297">
    <property type="component" value="Chromosome 4"/>
</dbReference>
<evidence type="ECO:0000313" key="2">
    <source>
        <dbReference type="Proteomes" id="UP001234297"/>
    </source>
</evidence>
<organism evidence="1 2">
    <name type="scientific">Persea americana</name>
    <name type="common">Avocado</name>
    <dbReference type="NCBI Taxonomy" id="3435"/>
    <lineage>
        <taxon>Eukaryota</taxon>
        <taxon>Viridiplantae</taxon>
        <taxon>Streptophyta</taxon>
        <taxon>Embryophyta</taxon>
        <taxon>Tracheophyta</taxon>
        <taxon>Spermatophyta</taxon>
        <taxon>Magnoliopsida</taxon>
        <taxon>Magnoliidae</taxon>
        <taxon>Laurales</taxon>
        <taxon>Lauraceae</taxon>
        <taxon>Persea</taxon>
    </lineage>
</organism>
<gene>
    <name evidence="1" type="ORF">MRB53_015273</name>
</gene>